<proteinExistence type="predicted"/>
<organism evidence="2">
    <name type="scientific">marine sediment metagenome</name>
    <dbReference type="NCBI Taxonomy" id="412755"/>
    <lineage>
        <taxon>unclassified sequences</taxon>
        <taxon>metagenomes</taxon>
        <taxon>ecological metagenomes</taxon>
    </lineage>
</organism>
<accession>X0TA48</accession>
<dbReference type="EMBL" id="BARS01004861">
    <property type="protein sequence ID" value="GAF84206.1"/>
    <property type="molecule type" value="Genomic_DNA"/>
</dbReference>
<name>X0TA48_9ZZZZ</name>
<feature type="compositionally biased region" description="Low complexity" evidence="1">
    <location>
        <begin position="172"/>
        <end position="185"/>
    </location>
</feature>
<comment type="caution">
    <text evidence="2">The sequence shown here is derived from an EMBL/GenBank/DDBJ whole genome shotgun (WGS) entry which is preliminary data.</text>
</comment>
<evidence type="ECO:0000256" key="1">
    <source>
        <dbReference type="SAM" id="MobiDB-lite"/>
    </source>
</evidence>
<feature type="compositionally biased region" description="Gly residues" evidence="1">
    <location>
        <begin position="159"/>
        <end position="171"/>
    </location>
</feature>
<protein>
    <submittedName>
        <fullName evidence="2">Uncharacterized protein</fullName>
    </submittedName>
</protein>
<reference evidence="2" key="1">
    <citation type="journal article" date="2014" name="Front. Microbiol.">
        <title>High frequency of phylogenetically diverse reductive dehalogenase-homologous genes in deep subseafloor sedimentary metagenomes.</title>
        <authorList>
            <person name="Kawai M."/>
            <person name="Futagami T."/>
            <person name="Toyoda A."/>
            <person name="Takaki Y."/>
            <person name="Nishi S."/>
            <person name="Hori S."/>
            <person name="Arai W."/>
            <person name="Tsubouchi T."/>
            <person name="Morono Y."/>
            <person name="Uchiyama I."/>
            <person name="Ito T."/>
            <person name="Fujiyama A."/>
            <person name="Inagaki F."/>
            <person name="Takami H."/>
        </authorList>
    </citation>
    <scope>NUCLEOTIDE SEQUENCE</scope>
    <source>
        <strain evidence="2">Expedition CK06-06</strain>
    </source>
</reference>
<evidence type="ECO:0000313" key="2">
    <source>
        <dbReference type="EMBL" id="GAF84206.1"/>
    </source>
</evidence>
<feature type="region of interest" description="Disordered" evidence="1">
    <location>
        <begin position="218"/>
        <end position="238"/>
    </location>
</feature>
<dbReference type="AlphaFoldDB" id="X0TA48"/>
<gene>
    <name evidence="2" type="ORF">S01H1_09510</name>
</gene>
<sequence length="238" mass="24983">MAFDWGSMDNWVDIGKIIAGGLSAKKGSDMAMDMGDLKNLWMFQNPDENNPYMTSTLERNDSGGTVRNTQFTPQIQAVFDALIGNLSQGPTQYNNSFGDLGNASANYQRSRKGLDPVAYDGSNTGNYGLNLDVADQQPDYGGGESPINAADSQEPGFDRGYGGGGYSGGSIPGSTGASGSPSGDGSALWDAFSDSGYNPFAWRDNYNATDSEKLFGQNDIGSIGGMNAPGAMEGRIPA</sequence>
<feature type="region of interest" description="Disordered" evidence="1">
    <location>
        <begin position="135"/>
        <end position="185"/>
    </location>
</feature>
<feature type="non-terminal residue" evidence="2">
    <location>
        <position position="238"/>
    </location>
</feature>